<evidence type="ECO:0000256" key="2">
    <source>
        <dbReference type="ARBA" id="ARBA00022448"/>
    </source>
</evidence>
<evidence type="ECO:0000256" key="1">
    <source>
        <dbReference type="ARBA" id="ARBA00004651"/>
    </source>
</evidence>
<keyword evidence="5 7" id="KW-1133">Transmembrane helix</keyword>
<organism evidence="8 9">
    <name type="scientific">Paenibacillus sepulcri</name>
    <dbReference type="NCBI Taxonomy" id="359917"/>
    <lineage>
        <taxon>Bacteria</taxon>
        <taxon>Bacillati</taxon>
        <taxon>Bacillota</taxon>
        <taxon>Bacilli</taxon>
        <taxon>Bacillales</taxon>
        <taxon>Paenibacillaceae</taxon>
        <taxon>Paenibacillus</taxon>
    </lineage>
</organism>
<keyword evidence="4 7" id="KW-0812">Transmembrane</keyword>
<dbReference type="PANTHER" id="PTHR43744">
    <property type="entry name" value="ABC TRANSPORTER PERMEASE PROTEIN MG189-RELATED-RELATED"/>
    <property type="match status" value="1"/>
</dbReference>
<evidence type="ECO:0000313" key="9">
    <source>
        <dbReference type="Proteomes" id="UP001519887"/>
    </source>
</evidence>
<keyword evidence="6 7" id="KW-0472">Membrane</keyword>
<name>A0ABS7CIW7_9BACL</name>
<feature type="transmembrane region" description="Helical" evidence="7">
    <location>
        <begin position="12"/>
        <end position="35"/>
    </location>
</feature>
<evidence type="ECO:0000256" key="4">
    <source>
        <dbReference type="ARBA" id="ARBA00022692"/>
    </source>
</evidence>
<comment type="subcellular location">
    <subcellularLocation>
        <location evidence="1">Cell membrane</location>
        <topology evidence="1">Multi-pass membrane protein</topology>
    </subcellularLocation>
</comment>
<dbReference type="PANTHER" id="PTHR43744:SF9">
    <property type="entry name" value="POLYGALACTURONAN_RHAMNOGALACTURONAN TRANSPORT SYSTEM PERMEASE PROTEIN YTCP"/>
    <property type="match status" value="1"/>
</dbReference>
<evidence type="ECO:0000256" key="6">
    <source>
        <dbReference type="ARBA" id="ARBA00023136"/>
    </source>
</evidence>
<dbReference type="Gene3D" id="1.10.3720.10">
    <property type="entry name" value="MetI-like"/>
    <property type="match status" value="1"/>
</dbReference>
<evidence type="ECO:0000313" key="8">
    <source>
        <dbReference type="EMBL" id="MBW7460845.1"/>
    </source>
</evidence>
<feature type="transmembrane region" description="Helical" evidence="7">
    <location>
        <begin position="73"/>
        <end position="93"/>
    </location>
</feature>
<keyword evidence="3" id="KW-1003">Cell membrane</keyword>
<evidence type="ECO:0000256" key="7">
    <source>
        <dbReference type="SAM" id="Phobius"/>
    </source>
</evidence>
<protein>
    <submittedName>
        <fullName evidence="8">ABC transporter permease</fullName>
    </submittedName>
</protein>
<feature type="non-terminal residue" evidence="8">
    <location>
        <position position="123"/>
    </location>
</feature>
<proteinExistence type="predicted"/>
<dbReference type="InterPro" id="IPR035906">
    <property type="entry name" value="MetI-like_sf"/>
</dbReference>
<gene>
    <name evidence="8" type="ORF">K0U00_42975</name>
</gene>
<dbReference type="EMBL" id="JAHZIK010002502">
    <property type="protein sequence ID" value="MBW7460845.1"/>
    <property type="molecule type" value="Genomic_DNA"/>
</dbReference>
<comment type="caution">
    <text evidence="8">The sequence shown here is derived from an EMBL/GenBank/DDBJ whole genome shotgun (WGS) entry which is preliminary data.</text>
</comment>
<evidence type="ECO:0000256" key="3">
    <source>
        <dbReference type="ARBA" id="ARBA00022475"/>
    </source>
</evidence>
<reference evidence="8 9" key="1">
    <citation type="submission" date="2021-07" db="EMBL/GenBank/DDBJ databases">
        <title>Paenibacillus radiodurans sp. nov., isolated from the southeastern edge of Tengger Desert.</title>
        <authorList>
            <person name="Zhang G."/>
        </authorList>
    </citation>
    <scope>NUCLEOTIDE SEQUENCE [LARGE SCALE GENOMIC DNA]</scope>
    <source>
        <strain evidence="8 9">CCM 7311</strain>
    </source>
</reference>
<dbReference type="Proteomes" id="UP001519887">
    <property type="component" value="Unassembled WGS sequence"/>
</dbReference>
<keyword evidence="2" id="KW-0813">Transport</keyword>
<accession>A0ABS7CIW7</accession>
<dbReference type="SUPFAM" id="SSF161098">
    <property type="entry name" value="MetI-like"/>
    <property type="match status" value="1"/>
</dbReference>
<evidence type="ECO:0000256" key="5">
    <source>
        <dbReference type="ARBA" id="ARBA00022989"/>
    </source>
</evidence>
<keyword evidence="9" id="KW-1185">Reference proteome</keyword>
<sequence length="123" mass="13395">MREQTANRVFDTANFIVLLVSTLICLAPFLHIIAISMSSAGPILSGKVNLLPVEFNIEAYAKVFSDASMIRSLGFTVLLTGLTTVLCMLMTIAIGYPMSKKKLRGRKAVMFVIVVTMFFSGGI</sequence>
<feature type="transmembrane region" description="Helical" evidence="7">
    <location>
        <begin position="105"/>
        <end position="122"/>
    </location>
</feature>